<keyword evidence="12" id="KW-1185">Reference proteome</keyword>
<sequence length="259" mass="28428">MPTVIITRPSHQAQNLAQGLAQLGRQSLVYPLFEIEAIRDNPELDLALQNLAAFALVVFVSPNAIDALFTRAPTLASNWPSALTIGVVGAASRQALLRHGVDANKVKIISPSHEERTDSETLLVELDLPALAGRKALIVRADSGRDFLTEALRAANVEVQAVTAYKRVTPPFDENRRAQLIDFLQGQYDWVITSSAALRTLLDWCSQLDRENAVAKMQQQHLFVPHFRIAEVAAELGFKHVSLSASGDEKLLLALQSHL</sequence>
<dbReference type="CDD" id="cd06578">
    <property type="entry name" value="HemD"/>
    <property type="match status" value="1"/>
</dbReference>
<dbReference type="InterPro" id="IPR039793">
    <property type="entry name" value="UROS/Hem4"/>
</dbReference>
<evidence type="ECO:0000256" key="3">
    <source>
        <dbReference type="ARBA" id="ARBA00013109"/>
    </source>
</evidence>
<evidence type="ECO:0000256" key="8">
    <source>
        <dbReference type="ARBA" id="ARBA00048617"/>
    </source>
</evidence>
<organism evidence="11 12">
    <name type="scientific">Undibacterium danionis</name>
    <dbReference type="NCBI Taxonomy" id="1812100"/>
    <lineage>
        <taxon>Bacteria</taxon>
        <taxon>Pseudomonadati</taxon>
        <taxon>Pseudomonadota</taxon>
        <taxon>Betaproteobacteria</taxon>
        <taxon>Burkholderiales</taxon>
        <taxon>Oxalobacteraceae</taxon>
        <taxon>Undibacterium</taxon>
    </lineage>
</organism>
<evidence type="ECO:0000256" key="4">
    <source>
        <dbReference type="ARBA" id="ARBA00023239"/>
    </source>
</evidence>
<evidence type="ECO:0000256" key="5">
    <source>
        <dbReference type="ARBA" id="ARBA00023244"/>
    </source>
</evidence>
<evidence type="ECO:0000256" key="6">
    <source>
        <dbReference type="ARBA" id="ARBA00037589"/>
    </source>
</evidence>
<comment type="similarity">
    <text evidence="2 9">Belongs to the uroporphyrinogen-III synthase family.</text>
</comment>
<feature type="domain" description="Tetrapyrrole biosynthesis uroporphyrinogen III synthase" evidence="10">
    <location>
        <begin position="16"/>
        <end position="245"/>
    </location>
</feature>
<dbReference type="Proteomes" id="UP001589844">
    <property type="component" value="Unassembled WGS sequence"/>
</dbReference>
<evidence type="ECO:0000256" key="1">
    <source>
        <dbReference type="ARBA" id="ARBA00004772"/>
    </source>
</evidence>
<dbReference type="InterPro" id="IPR003754">
    <property type="entry name" value="4pyrrol_synth_uPrphyn_synth"/>
</dbReference>
<comment type="caution">
    <text evidence="11">The sequence shown here is derived from an EMBL/GenBank/DDBJ whole genome shotgun (WGS) entry which is preliminary data.</text>
</comment>
<name>A0ABV6IIG0_9BURK</name>
<comment type="pathway">
    <text evidence="1 9">Porphyrin-containing compound metabolism; protoporphyrin-IX biosynthesis; coproporphyrinogen-III from 5-aminolevulinate: step 3/4.</text>
</comment>
<evidence type="ECO:0000256" key="7">
    <source>
        <dbReference type="ARBA" id="ARBA00040167"/>
    </source>
</evidence>
<dbReference type="Pfam" id="PF02602">
    <property type="entry name" value="HEM4"/>
    <property type="match status" value="1"/>
</dbReference>
<dbReference type="EC" id="4.2.1.75" evidence="3 9"/>
<keyword evidence="4 9" id="KW-0456">Lyase</keyword>
<evidence type="ECO:0000259" key="10">
    <source>
        <dbReference type="Pfam" id="PF02602"/>
    </source>
</evidence>
<dbReference type="SUPFAM" id="SSF69618">
    <property type="entry name" value="HemD-like"/>
    <property type="match status" value="1"/>
</dbReference>
<protein>
    <recommendedName>
        <fullName evidence="7 9">Uroporphyrinogen-III synthase</fullName>
        <ecNumber evidence="3 9">4.2.1.75</ecNumber>
    </recommendedName>
</protein>
<gene>
    <name evidence="11" type="ORF">ACFFJH_17530</name>
</gene>
<dbReference type="EMBL" id="JBHLXJ010000018">
    <property type="protein sequence ID" value="MFC0351628.1"/>
    <property type="molecule type" value="Genomic_DNA"/>
</dbReference>
<dbReference type="PANTHER" id="PTHR38042">
    <property type="entry name" value="UROPORPHYRINOGEN-III SYNTHASE, CHLOROPLASTIC"/>
    <property type="match status" value="1"/>
</dbReference>
<dbReference type="InterPro" id="IPR036108">
    <property type="entry name" value="4pyrrol_syn_uPrphyn_synt_sf"/>
</dbReference>
<comment type="catalytic activity">
    <reaction evidence="8 9">
        <text>hydroxymethylbilane = uroporphyrinogen III + H2O</text>
        <dbReference type="Rhea" id="RHEA:18965"/>
        <dbReference type="ChEBI" id="CHEBI:15377"/>
        <dbReference type="ChEBI" id="CHEBI:57308"/>
        <dbReference type="ChEBI" id="CHEBI:57845"/>
        <dbReference type="EC" id="4.2.1.75"/>
    </reaction>
</comment>
<reference evidence="11 12" key="1">
    <citation type="submission" date="2024-09" db="EMBL/GenBank/DDBJ databases">
        <authorList>
            <person name="Sun Q."/>
            <person name="Mori K."/>
        </authorList>
    </citation>
    <scope>NUCLEOTIDE SEQUENCE [LARGE SCALE GENOMIC DNA]</scope>
    <source>
        <strain evidence="11 12">CCM 8677</strain>
    </source>
</reference>
<evidence type="ECO:0000256" key="2">
    <source>
        <dbReference type="ARBA" id="ARBA00008133"/>
    </source>
</evidence>
<dbReference type="PANTHER" id="PTHR38042:SF1">
    <property type="entry name" value="UROPORPHYRINOGEN-III SYNTHASE, CHLOROPLASTIC"/>
    <property type="match status" value="1"/>
</dbReference>
<accession>A0ABV6IIG0</accession>
<dbReference type="RefSeq" id="WP_390214242.1">
    <property type="nucleotide sequence ID" value="NZ_JBHLXJ010000018.1"/>
</dbReference>
<evidence type="ECO:0000313" key="12">
    <source>
        <dbReference type="Proteomes" id="UP001589844"/>
    </source>
</evidence>
<evidence type="ECO:0000256" key="9">
    <source>
        <dbReference type="RuleBase" id="RU366031"/>
    </source>
</evidence>
<proteinExistence type="inferred from homology"/>
<comment type="function">
    <text evidence="6 9">Catalyzes cyclization of the linear tetrapyrrole, hydroxymethylbilane, to the macrocyclic uroporphyrinogen III.</text>
</comment>
<evidence type="ECO:0000313" key="11">
    <source>
        <dbReference type="EMBL" id="MFC0351628.1"/>
    </source>
</evidence>
<dbReference type="GO" id="GO:0004852">
    <property type="term" value="F:uroporphyrinogen-III synthase activity"/>
    <property type="evidence" value="ECO:0007669"/>
    <property type="project" value="UniProtKB-EC"/>
</dbReference>
<keyword evidence="5 9" id="KW-0627">Porphyrin biosynthesis</keyword>
<dbReference type="Gene3D" id="3.40.50.10090">
    <property type="match status" value="2"/>
</dbReference>